<sequence length="395" mass="45781">MDNTYFNNEFENSTEDSESESEDNIDDNNGCFLNMVERKEYEKNRNKLFTKDIIKKKIVIDSHNYYQGNSNFNTSNFNVVFDYEKKSNTNDSSLVTTNYDIYNDVIGFRMLKTTIRTPPYNVNKTNNIIRYKSSRTGDTVHTVTITPGQYDIAELRDVFQKFEANQLSGAVVTNIDRKYTQYVTYSDSRVYTDSNKTAVSTPSQTFTLTFYSSNVTNMLLPINNKEDDIKGLKFRFSYNGKTDTDPTKETVTVLWDYDNITRGAARLFGFIPKATPTIYNDNSNVTNSEMFSNRLLDISTHYADLVIPEIPSIACKRNSSGREIVERIQMKAGHGEYLHFRTNYDEADQDYFNPIKLHRLNIQLWAGNNELYDTNNSDVSFEFEITMLKNKRLLM</sequence>
<proteinExistence type="predicted"/>
<dbReference type="AlphaFoldDB" id="A0A6C0FB46"/>
<evidence type="ECO:0000256" key="1">
    <source>
        <dbReference type="SAM" id="MobiDB-lite"/>
    </source>
</evidence>
<feature type="region of interest" description="Disordered" evidence="1">
    <location>
        <begin position="1"/>
        <end position="28"/>
    </location>
</feature>
<name>A0A6C0FB46_9ZZZZ</name>
<organism evidence="2">
    <name type="scientific">viral metagenome</name>
    <dbReference type="NCBI Taxonomy" id="1070528"/>
    <lineage>
        <taxon>unclassified sequences</taxon>
        <taxon>metagenomes</taxon>
        <taxon>organismal metagenomes</taxon>
    </lineage>
</organism>
<accession>A0A6C0FB46</accession>
<feature type="compositionally biased region" description="Acidic residues" evidence="1">
    <location>
        <begin position="12"/>
        <end position="26"/>
    </location>
</feature>
<protein>
    <submittedName>
        <fullName evidence="2">Uncharacterized protein</fullName>
    </submittedName>
</protein>
<evidence type="ECO:0000313" key="2">
    <source>
        <dbReference type="EMBL" id="QHT36395.1"/>
    </source>
</evidence>
<dbReference type="EMBL" id="MN738741">
    <property type="protein sequence ID" value="QHT36395.1"/>
    <property type="molecule type" value="Genomic_DNA"/>
</dbReference>
<reference evidence="2" key="1">
    <citation type="journal article" date="2020" name="Nature">
        <title>Giant virus diversity and host interactions through global metagenomics.</title>
        <authorList>
            <person name="Schulz F."/>
            <person name="Roux S."/>
            <person name="Paez-Espino D."/>
            <person name="Jungbluth S."/>
            <person name="Walsh D.A."/>
            <person name="Denef V.J."/>
            <person name="McMahon K.D."/>
            <person name="Konstantinidis K.T."/>
            <person name="Eloe-Fadrosh E.A."/>
            <person name="Kyrpides N.C."/>
            <person name="Woyke T."/>
        </authorList>
    </citation>
    <scope>NUCLEOTIDE SEQUENCE</scope>
    <source>
        <strain evidence="2">GVMAG-S-ERX555931-87</strain>
    </source>
</reference>